<dbReference type="STRING" id="640132.Srot_3057"/>
<keyword evidence="2" id="KW-0732">Signal</keyword>
<reference evidence="3 4" key="1">
    <citation type="journal article" date="2010" name="Stand. Genomic Sci.">
        <title>Complete genome sequence of Segniliparus rotundus type strain (CDC 1076).</title>
        <authorList>
            <person name="Sikorski J."/>
            <person name="Lapidus A."/>
            <person name="Copeland A."/>
            <person name="Misra M."/>
            <person name="Glavina Del Rio T."/>
            <person name="Nolan M."/>
            <person name="Lucas S."/>
            <person name="Chen F."/>
            <person name="Tice H."/>
            <person name="Cheng J.F."/>
            <person name="Jando M."/>
            <person name="Schneider S."/>
            <person name="Bruce D."/>
            <person name="Goodwin L."/>
            <person name="Pitluck S."/>
            <person name="Liolios K."/>
            <person name="Mikhailova N."/>
            <person name="Pati A."/>
            <person name="Ivanova N."/>
            <person name="Mavromatis K."/>
            <person name="Chen A."/>
            <person name="Palaniappan K."/>
            <person name="Chertkov O."/>
            <person name="Land M."/>
            <person name="Hauser L."/>
            <person name="Chang Y.J."/>
            <person name="Jeffries C.D."/>
            <person name="Brettin T."/>
            <person name="Detter J.C."/>
            <person name="Han C."/>
            <person name="Rohde M."/>
            <person name="Goker M."/>
            <person name="Bristow J."/>
            <person name="Eisen J.A."/>
            <person name="Markowitz V."/>
            <person name="Hugenholtz P."/>
            <person name="Kyrpides N.C."/>
            <person name="Klenk H.P."/>
        </authorList>
    </citation>
    <scope>NUCLEOTIDE SEQUENCE [LARGE SCALE GENOMIC DNA]</scope>
    <source>
        <strain evidence="4">ATCC BAA-972 / CDC 1076 / CIP 108378 / DSM 44985 / JCM 13578</strain>
    </source>
</reference>
<name>D6ZEK5_SEGRD</name>
<dbReference type="EMBL" id="CP001958">
    <property type="protein sequence ID" value="ADG99481.1"/>
    <property type="molecule type" value="Genomic_DNA"/>
</dbReference>
<feature type="region of interest" description="Disordered" evidence="1">
    <location>
        <begin position="144"/>
        <end position="179"/>
    </location>
</feature>
<proteinExistence type="predicted"/>
<feature type="compositionally biased region" description="Polar residues" evidence="1">
    <location>
        <begin position="144"/>
        <end position="158"/>
    </location>
</feature>
<dbReference type="KEGG" id="srt:Srot_3057"/>
<accession>D6ZEK5</accession>
<feature type="signal peptide" evidence="2">
    <location>
        <begin position="1"/>
        <end position="26"/>
    </location>
</feature>
<gene>
    <name evidence="3" type="ordered locus">Srot_3057</name>
</gene>
<dbReference type="OrthoDB" id="9839662at2"/>
<evidence type="ECO:0000313" key="3">
    <source>
        <dbReference type="EMBL" id="ADG99481.1"/>
    </source>
</evidence>
<dbReference type="HOGENOM" id="CLU_1577420_0_0_11"/>
<sequence length="179" mass="18167">MRTLSALLAVSAAGVTASLFPAPALAIGDAPAVCDVARAHASAVFDASNAFTDVLHSQGDPTAEAAQTKFRATQTDLVQKLHAEADAIDGEAVPADFQPATKRYTAAERKFADALVQGDLDSFQSDVDERNSAQHALFAQCNNAIGAQSQGSSDNSPPSAGDSGPQAPAQDGSSAPAGE</sequence>
<keyword evidence="4" id="KW-1185">Reference proteome</keyword>
<protein>
    <submittedName>
        <fullName evidence="3">Uncharacterized protein</fullName>
    </submittedName>
</protein>
<feature type="chain" id="PRO_5003091722" evidence="2">
    <location>
        <begin position="27"/>
        <end position="179"/>
    </location>
</feature>
<dbReference type="Proteomes" id="UP000002247">
    <property type="component" value="Chromosome"/>
</dbReference>
<evidence type="ECO:0000256" key="1">
    <source>
        <dbReference type="SAM" id="MobiDB-lite"/>
    </source>
</evidence>
<evidence type="ECO:0000313" key="4">
    <source>
        <dbReference type="Proteomes" id="UP000002247"/>
    </source>
</evidence>
<dbReference type="RefSeq" id="WP_013139928.1">
    <property type="nucleotide sequence ID" value="NC_014168.1"/>
</dbReference>
<dbReference type="AlphaFoldDB" id="D6ZEK5"/>
<organism evidence="3 4">
    <name type="scientific">Segniliparus rotundus (strain ATCC BAA-972 / CDC 1076 / CIP 108378 / DSM 44985 / JCM 13578)</name>
    <dbReference type="NCBI Taxonomy" id="640132"/>
    <lineage>
        <taxon>Bacteria</taxon>
        <taxon>Bacillati</taxon>
        <taxon>Actinomycetota</taxon>
        <taxon>Actinomycetes</taxon>
        <taxon>Mycobacteriales</taxon>
        <taxon>Segniliparaceae</taxon>
        <taxon>Segniliparus</taxon>
    </lineage>
</organism>
<evidence type="ECO:0000256" key="2">
    <source>
        <dbReference type="SAM" id="SignalP"/>
    </source>
</evidence>